<proteinExistence type="predicted"/>
<feature type="signal peptide" evidence="1">
    <location>
        <begin position="1"/>
        <end position="28"/>
    </location>
</feature>
<dbReference type="STRING" id="1077972.ARGLB_051_00020"/>
<dbReference type="OrthoDB" id="4952697at2"/>
<dbReference type="Gene3D" id="2.60.120.200">
    <property type="match status" value="1"/>
</dbReference>
<dbReference type="AlphaFoldDB" id="H0QLX3"/>
<keyword evidence="1" id="KW-0732">Signal</keyword>
<dbReference type="EMBL" id="BAEG01000051">
    <property type="protein sequence ID" value="GAB13824.1"/>
    <property type="molecule type" value="Genomic_DNA"/>
</dbReference>
<sequence>MSTLKKMGTLGSLGLLVSGSLIFGSANAATAATCRTGLAAPSSTTFTGTLVTATNFEGNTLSPFTRSVSGTGTVAVTSPKAHSGTCSVRIRATDTSGSIAKMYVGLTAGTKRASADAWVNITTGGLAGNNVPYVRFFSGSTRVADVFRNNANGELWLRTANPNGTVSYARLQAASVPLNTWQHVRMQVRADGARSSIQVWFGTVQVFNRTVNLPSTTLSRVQFGAEHPRQMGDSYVDDVVIKRSAS</sequence>
<keyword evidence="3" id="KW-1185">Reference proteome</keyword>
<gene>
    <name evidence="2" type="ORF">ARGLB_051_00020</name>
</gene>
<reference evidence="2 3" key="1">
    <citation type="submission" date="2011-12" db="EMBL/GenBank/DDBJ databases">
        <title>Whole genome shotgun sequence of Arthrobacter globiformis NBRC 12137.</title>
        <authorList>
            <person name="Miyazawa S."/>
            <person name="Hosoyama A."/>
            <person name="Tsuchikane K."/>
            <person name="Katsumata H."/>
            <person name="Yamazaki S."/>
            <person name="Fujita N."/>
        </authorList>
    </citation>
    <scope>NUCLEOTIDE SEQUENCE [LARGE SCALE GENOMIC DNA]</scope>
    <source>
        <strain evidence="2 3">NBRC 12137</strain>
    </source>
</reference>
<dbReference type="Proteomes" id="UP000003828">
    <property type="component" value="Unassembled WGS sequence"/>
</dbReference>
<name>H0QLX3_ARTG1</name>
<accession>H0QLX3</accession>
<comment type="caution">
    <text evidence="2">The sequence shown here is derived from an EMBL/GenBank/DDBJ whole genome shotgun (WGS) entry which is preliminary data.</text>
</comment>
<evidence type="ECO:0000313" key="2">
    <source>
        <dbReference type="EMBL" id="GAB13824.1"/>
    </source>
</evidence>
<dbReference type="RefSeq" id="WP_003801518.1">
    <property type="nucleotide sequence ID" value="NZ_BAEG01000051.1"/>
</dbReference>
<evidence type="ECO:0000256" key="1">
    <source>
        <dbReference type="SAM" id="SignalP"/>
    </source>
</evidence>
<protein>
    <submittedName>
        <fullName evidence="2">Uncharacterized protein</fullName>
    </submittedName>
</protein>
<evidence type="ECO:0000313" key="3">
    <source>
        <dbReference type="Proteomes" id="UP000003828"/>
    </source>
</evidence>
<feature type="chain" id="PRO_5039306438" evidence="1">
    <location>
        <begin position="29"/>
        <end position="246"/>
    </location>
</feature>
<organism evidence="2 3">
    <name type="scientific">Arthrobacter globiformis (strain ATCC 8010 / DSM 20124 / JCM 1332 / NBRC 12137 / NCIMB 8907 / NRRL B-2979 / 168)</name>
    <dbReference type="NCBI Taxonomy" id="1077972"/>
    <lineage>
        <taxon>Bacteria</taxon>
        <taxon>Bacillati</taxon>
        <taxon>Actinomycetota</taxon>
        <taxon>Actinomycetes</taxon>
        <taxon>Micrococcales</taxon>
        <taxon>Micrococcaceae</taxon>
        <taxon>Arthrobacter</taxon>
    </lineage>
</organism>